<accession>H5SSM9</accession>
<organism evidence="2">
    <name type="scientific">Acetithermum autotrophicum</name>
    <dbReference type="NCBI Taxonomy" id="1446466"/>
    <lineage>
        <taxon>Bacteria</taxon>
        <taxon>Candidatus Bipolaricaulota</taxon>
        <taxon>Candidatus Acetithermum</taxon>
    </lineage>
</organism>
<feature type="domain" description="CxxC-x17-CxxC" evidence="1">
    <location>
        <begin position="17"/>
        <end position="47"/>
    </location>
</feature>
<dbReference type="Pfam" id="PF23477">
    <property type="entry name" value="zf_Tbcl_2"/>
    <property type="match status" value="1"/>
</dbReference>
<reference evidence="2" key="2">
    <citation type="journal article" date="2012" name="PLoS ONE">
        <title>A Deeply Branching Thermophilic Bacterium with an Ancient Acetyl-CoA Pathway Dominates a Subsurface Ecosystem.</title>
        <authorList>
            <person name="Takami H."/>
            <person name="Noguchi H."/>
            <person name="Takaki Y."/>
            <person name="Uchiyama I."/>
            <person name="Toyoda A."/>
            <person name="Nishi S."/>
            <person name="Chee G.-J."/>
            <person name="Arai W."/>
            <person name="Nunoura T."/>
            <person name="Itoh T."/>
            <person name="Hattori M."/>
            <person name="Takai K."/>
        </authorList>
    </citation>
    <scope>NUCLEOTIDE SEQUENCE</scope>
</reference>
<dbReference type="EMBL" id="AP011802">
    <property type="protein sequence ID" value="BAL59165.1"/>
    <property type="molecule type" value="Genomic_DNA"/>
</dbReference>
<name>H5SSM9_ACEAU</name>
<gene>
    <name evidence="2" type="ORF">HGMM_OP3C320</name>
</gene>
<evidence type="ECO:0000313" key="2">
    <source>
        <dbReference type="EMBL" id="BAL59165.1"/>
    </source>
</evidence>
<sequence>MAFGQRKMHDVSHLGLKCASCGVAITELPFQPSSDRPVYCRECARKRSPRGGTSGRGPSRRY</sequence>
<evidence type="ECO:0000259" key="1">
    <source>
        <dbReference type="Pfam" id="PF23477"/>
    </source>
</evidence>
<dbReference type="NCBIfam" id="TIGR04272">
    <property type="entry name" value="cxxc_cxxc_Mbark"/>
    <property type="match status" value="1"/>
</dbReference>
<protein>
    <recommendedName>
        <fullName evidence="1">CxxC-x17-CxxC domain-containing protein</fullName>
    </recommendedName>
</protein>
<dbReference type="AlphaFoldDB" id="H5SSM9"/>
<reference evidence="2" key="1">
    <citation type="journal article" date="2005" name="Environ. Microbiol.">
        <title>Genetic and functional properties of uncultivated thermophilic crenarchaeotes from a subsurface gold mine as revealed by analysis of genome fragments.</title>
        <authorList>
            <person name="Nunoura T."/>
            <person name="Hirayama H."/>
            <person name="Takami H."/>
            <person name="Oida H."/>
            <person name="Nishi S."/>
            <person name="Shimamura S."/>
            <person name="Suzuki Y."/>
            <person name="Inagaki F."/>
            <person name="Takai K."/>
            <person name="Nealson K.H."/>
            <person name="Horikoshi K."/>
        </authorList>
    </citation>
    <scope>NUCLEOTIDE SEQUENCE</scope>
</reference>
<dbReference type="InterPro" id="IPR026363">
    <property type="entry name" value="CxxC-x17-CxxC_dom"/>
</dbReference>
<proteinExistence type="predicted"/>